<dbReference type="InterPro" id="IPR029058">
    <property type="entry name" value="AB_hydrolase_fold"/>
</dbReference>
<gene>
    <name evidence="11" type="ORF">DGYR_LOCUS11329</name>
</gene>
<sequence>MINKMELNKIFYVFVVLLCVSIISSCHATQNEEAKQRWNYVNVRRNAHMFWWLYYAGEANKPLILWLQGGPGGSSTGFGNFMEIGPKDVNLQPRNTTWLKLANLLFIDNPVGTGFSYVTSQDAYSTSVEQIALDLVQVMKSFLKEVKEFKSIPFYIFSESYGGKMTAAFSKELYKAIKASEIECNFKGFAMGDSWISPLDSVLSWAPYLYSTSLVDILGYQKVNNKALDIKSLLSDGKFKEATNQWSELESIIESETAGVDFYNILRFDSQSNSLHNSKSEIDYLYKRHVGRLNNDLLSNLMNTKVRRMLRIIPENVTWGGQSGNVFKYQSEEFMKPVVSIVDDILKTTPLKVVVYSGQLDLICDTLGTEQWVGSLTWPHMKDYFMAERKAIRNKMGIPELFYKTYKQFQFYWILKAGHMVPSDAGDAALKMVANVLI</sequence>
<dbReference type="PANTHER" id="PTHR11802">
    <property type="entry name" value="SERINE PROTEASE FAMILY S10 SERINE CARBOXYPEPTIDASE"/>
    <property type="match status" value="1"/>
</dbReference>
<evidence type="ECO:0000256" key="7">
    <source>
        <dbReference type="ARBA" id="ARBA00022801"/>
    </source>
</evidence>
<proteinExistence type="inferred from homology"/>
<dbReference type="GO" id="GO:0006508">
    <property type="term" value="P:proteolysis"/>
    <property type="evidence" value="ECO:0007669"/>
    <property type="project" value="UniProtKB-KW"/>
</dbReference>
<evidence type="ECO:0000256" key="8">
    <source>
        <dbReference type="ARBA" id="ARBA00023180"/>
    </source>
</evidence>
<evidence type="ECO:0000256" key="9">
    <source>
        <dbReference type="ARBA" id="ARBA00055847"/>
    </source>
</evidence>
<comment type="caution">
    <text evidence="11">The sequence shown here is derived from an EMBL/GenBank/DDBJ whole genome shotgun (WGS) entry which is preliminary data.</text>
</comment>
<keyword evidence="3" id="KW-0964">Secreted</keyword>
<dbReference type="AlphaFoldDB" id="A0A7I8W8F3"/>
<dbReference type="PROSITE" id="PS00131">
    <property type="entry name" value="CARBOXYPEPT_SER_SER"/>
    <property type="match status" value="1"/>
</dbReference>
<keyword evidence="8" id="KW-0325">Glycoprotein</keyword>
<evidence type="ECO:0000256" key="1">
    <source>
        <dbReference type="ARBA" id="ARBA00004613"/>
    </source>
</evidence>
<keyword evidence="7 10" id="KW-0378">Hydrolase</keyword>
<keyword evidence="6 10" id="KW-0732">Signal</keyword>
<evidence type="ECO:0000313" key="11">
    <source>
        <dbReference type="EMBL" id="CAD5123671.1"/>
    </source>
</evidence>
<dbReference type="PANTHER" id="PTHR11802:SF3">
    <property type="entry name" value="RETINOID-INDUCIBLE SERINE CARBOXYPEPTIDASE"/>
    <property type="match status" value="1"/>
</dbReference>
<dbReference type="OrthoDB" id="443318at2759"/>
<evidence type="ECO:0000256" key="6">
    <source>
        <dbReference type="ARBA" id="ARBA00022729"/>
    </source>
</evidence>
<keyword evidence="5 10" id="KW-0645">Protease</keyword>
<evidence type="ECO:0000256" key="2">
    <source>
        <dbReference type="ARBA" id="ARBA00009431"/>
    </source>
</evidence>
<evidence type="ECO:0000256" key="10">
    <source>
        <dbReference type="RuleBase" id="RU361156"/>
    </source>
</evidence>
<evidence type="ECO:0000256" key="3">
    <source>
        <dbReference type="ARBA" id="ARBA00022525"/>
    </source>
</evidence>
<feature type="signal peptide" evidence="10">
    <location>
        <begin position="1"/>
        <end position="28"/>
    </location>
</feature>
<accession>A0A7I8W8F3</accession>
<dbReference type="PROSITE" id="PS51257">
    <property type="entry name" value="PROKAR_LIPOPROTEIN"/>
    <property type="match status" value="1"/>
</dbReference>
<comment type="function">
    <text evidence="9">May be involved in vascular wall and kidney homeostasis.</text>
</comment>
<comment type="similarity">
    <text evidence="2 10">Belongs to the peptidase S10 family.</text>
</comment>
<dbReference type="EMBL" id="CAJFCJ010000019">
    <property type="protein sequence ID" value="CAD5123671.1"/>
    <property type="molecule type" value="Genomic_DNA"/>
</dbReference>
<keyword evidence="4 10" id="KW-0121">Carboxypeptidase</keyword>
<dbReference type="SUPFAM" id="SSF53474">
    <property type="entry name" value="alpha/beta-Hydrolases"/>
    <property type="match status" value="1"/>
</dbReference>
<comment type="subcellular location">
    <subcellularLocation>
        <location evidence="1">Secreted</location>
    </subcellularLocation>
</comment>
<evidence type="ECO:0000313" key="12">
    <source>
        <dbReference type="Proteomes" id="UP000549394"/>
    </source>
</evidence>
<protein>
    <recommendedName>
        <fullName evidence="10">Carboxypeptidase</fullName>
        <ecNumber evidence="10">3.4.16.-</ecNumber>
    </recommendedName>
</protein>
<organism evidence="11 12">
    <name type="scientific">Dimorphilus gyrociliatus</name>
    <dbReference type="NCBI Taxonomy" id="2664684"/>
    <lineage>
        <taxon>Eukaryota</taxon>
        <taxon>Metazoa</taxon>
        <taxon>Spiralia</taxon>
        <taxon>Lophotrochozoa</taxon>
        <taxon>Annelida</taxon>
        <taxon>Polychaeta</taxon>
        <taxon>Polychaeta incertae sedis</taxon>
        <taxon>Dinophilidae</taxon>
        <taxon>Dimorphilus</taxon>
    </lineage>
</organism>
<keyword evidence="12" id="KW-1185">Reference proteome</keyword>
<reference evidence="11 12" key="1">
    <citation type="submission" date="2020-08" db="EMBL/GenBank/DDBJ databases">
        <authorList>
            <person name="Hejnol A."/>
        </authorList>
    </citation>
    <scope>NUCLEOTIDE SEQUENCE [LARGE SCALE GENOMIC DNA]</scope>
</reference>
<dbReference type="Pfam" id="PF00450">
    <property type="entry name" value="Peptidase_S10"/>
    <property type="match status" value="1"/>
</dbReference>
<dbReference type="InterPro" id="IPR001563">
    <property type="entry name" value="Peptidase_S10"/>
</dbReference>
<dbReference type="Proteomes" id="UP000549394">
    <property type="component" value="Unassembled WGS sequence"/>
</dbReference>
<dbReference type="FunFam" id="3.40.50.1820:FF:000075">
    <property type="entry name" value="Carboxypeptidase"/>
    <property type="match status" value="1"/>
</dbReference>
<evidence type="ECO:0000256" key="5">
    <source>
        <dbReference type="ARBA" id="ARBA00022670"/>
    </source>
</evidence>
<dbReference type="Gene3D" id="3.40.50.1820">
    <property type="entry name" value="alpha/beta hydrolase"/>
    <property type="match status" value="1"/>
</dbReference>
<name>A0A7I8W8F3_9ANNE</name>
<dbReference type="EC" id="3.4.16.-" evidence="10"/>
<dbReference type="PRINTS" id="PR00724">
    <property type="entry name" value="CRBOXYPTASEC"/>
</dbReference>
<dbReference type="GO" id="GO:0005576">
    <property type="term" value="C:extracellular region"/>
    <property type="evidence" value="ECO:0007669"/>
    <property type="project" value="UniProtKB-SubCell"/>
</dbReference>
<dbReference type="InterPro" id="IPR018202">
    <property type="entry name" value="Ser_caboxypep_ser_AS"/>
</dbReference>
<evidence type="ECO:0000256" key="4">
    <source>
        <dbReference type="ARBA" id="ARBA00022645"/>
    </source>
</evidence>
<feature type="chain" id="PRO_5029949747" description="Carboxypeptidase" evidence="10">
    <location>
        <begin position="29"/>
        <end position="438"/>
    </location>
</feature>
<dbReference type="GO" id="GO:0004185">
    <property type="term" value="F:serine-type carboxypeptidase activity"/>
    <property type="evidence" value="ECO:0007669"/>
    <property type="project" value="UniProtKB-UniRule"/>
</dbReference>